<feature type="region of interest" description="Disordered" evidence="1">
    <location>
        <begin position="23"/>
        <end position="58"/>
    </location>
</feature>
<sequence length="340" mass="38685">MTQFLAEPDRLRSKLRRRFDRLRGRSRDSCESTVKIRPRTSQDTQADPSLKICPSDKSPCETCSSDQLPLSLTSDATEGRNARNNDVQVQLRQKPFHRESSERHMATNQTTIGMTNFAINTSDIWSAAYREAVESLRDGIDIAILEGRNIAQLFTELDQLEREVAQESAFDRGLRCLRSLQVPLERFKLLLDLATPLAAIEPTATAVVGVLRGVTAIAISFATADLDFAKQIAEMLEKISYIDDCDTLGQRTDRKDIHKALVMVYQKIIEFYKVAYEMLSRKGAKLIIKMVLETDRLPSIVQDFLRHSDTLRNLIQKATWEIVEDIKTMLYDHESKCSNI</sequence>
<evidence type="ECO:0000313" key="2">
    <source>
        <dbReference type="EMBL" id="KAB8212932.1"/>
    </source>
</evidence>
<keyword evidence="3" id="KW-1185">Reference proteome</keyword>
<reference evidence="2 3" key="1">
    <citation type="submission" date="2019-04" db="EMBL/GenBank/DDBJ databases">
        <title>Fungal friends and foes A comparative genomics study of 23 Aspergillus species from section Flavi.</title>
        <authorList>
            <consortium name="DOE Joint Genome Institute"/>
            <person name="Kjaerbolling I."/>
            <person name="Vesth T.C."/>
            <person name="Frisvad J.C."/>
            <person name="Nybo J.L."/>
            <person name="Theobald S."/>
            <person name="Kildgaard S."/>
            <person name="Petersen T.I."/>
            <person name="Kuo A."/>
            <person name="Sato A."/>
            <person name="Lyhne E.K."/>
            <person name="Kogle M.E."/>
            <person name="Wiebenga A."/>
            <person name="Kun R.S."/>
            <person name="Lubbers R.J."/>
            <person name="Makela M.R."/>
            <person name="Barry K."/>
            <person name="Chovatia M."/>
            <person name="Clum A."/>
            <person name="Daum C."/>
            <person name="Haridas S."/>
            <person name="He G."/>
            <person name="LaButti K."/>
            <person name="Lipzen A."/>
            <person name="Mondo S."/>
            <person name="Pangilinan J."/>
            <person name="Riley R."/>
            <person name="Salamov A."/>
            <person name="Simmons B.A."/>
            <person name="Magnuson J.K."/>
            <person name="Henrissat B."/>
            <person name="Mortensen U.H."/>
            <person name="Larsen T.O."/>
            <person name="De vries R.P."/>
            <person name="Grigoriev I.V."/>
            <person name="Machida M."/>
            <person name="Baker S.E."/>
            <person name="Andersen M.R."/>
        </authorList>
    </citation>
    <scope>NUCLEOTIDE SEQUENCE [LARGE SCALE GENOMIC DNA]</scope>
    <source>
        <strain evidence="2 3">CBS 126849</strain>
    </source>
</reference>
<name>A0A5N6E5U2_9EURO</name>
<accession>A0A5N6E5U2</accession>
<evidence type="ECO:0000256" key="1">
    <source>
        <dbReference type="SAM" id="MobiDB-lite"/>
    </source>
</evidence>
<dbReference type="AlphaFoldDB" id="A0A5N6E5U2"/>
<organism evidence="2 3">
    <name type="scientific">Aspergillus novoparasiticus</name>
    <dbReference type="NCBI Taxonomy" id="986946"/>
    <lineage>
        <taxon>Eukaryota</taxon>
        <taxon>Fungi</taxon>
        <taxon>Dikarya</taxon>
        <taxon>Ascomycota</taxon>
        <taxon>Pezizomycotina</taxon>
        <taxon>Eurotiomycetes</taxon>
        <taxon>Eurotiomycetidae</taxon>
        <taxon>Eurotiales</taxon>
        <taxon>Aspergillaceae</taxon>
        <taxon>Aspergillus</taxon>
        <taxon>Aspergillus subgen. Circumdati</taxon>
    </lineage>
</organism>
<evidence type="ECO:0000313" key="3">
    <source>
        <dbReference type="Proteomes" id="UP000326799"/>
    </source>
</evidence>
<gene>
    <name evidence="2" type="ORF">BDV33DRAFT_210698</name>
</gene>
<protein>
    <recommendedName>
        <fullName evidence="4">Fungal STAND N-terminal Goodbye domain-containing protein</fullName>
    </recommendedName>
</protein>
<dbReference type="Proteomes" id="UP000326799">
    <property type="component" value="Unassembled WGS sequence"/>
</dbReference>
<dbReference type="EMBL" id="ML733780">
    <property type="protein sequence ID" value="KAB8212932.1"/>
    <property type="molecule type" value="Genomic_DNA"/>
</dbReference>
<proteinExistence type="predicted"/>
<evidence type="ECO:0008006" key="4">
    <source>
        <dbReference type="Google" id="ProtNLM"/>
    </source>
</evidence>